<evidence type="ECO:0000313" key="2">
    <source>
        <dbReference type="EMBL" id="AXK41656.1"/>
    </source>
</evidence>
<feature type="domain" description="Putative DNA-binding" evidence="1">
    <location>
        <begin position="6"/>
        <end position="92"/>
    </location>
</feature>
<dbReference type="Proteomes" id="UP000254508">
    <property type="component" value="Chromosome"/>
</dbReference>
<dbReference type="InterPro" id="IPR018640">
    <property type="entry name" value="DUF2063"/>
</dbReference>
<accession>A0A345YCK4</accession>
<protein>
    <submittedName>
        <fullName evidence="2">DUF2063 domain-containing protein</fullName>
    </submittedName>
</protein>
<name>A0A345YCK4_9SPHN</name>
<dbReference type="KEGG" id="err:DVR09_04300"/>
<dbReference type="AlphaFoldDB" id="A0A345YCK4"/>
<keyword evidence="3" id="KW-1185">Reference proteome</keyword>
<evidence type="ECO:0000259" key="1">
    <source>
        <dbReference type="Pfam" id="PF09836"/>
    </source>
</evidence>
<evidence type="ECO:0000313" key="3">
    <source>
        <dbReference type="Proteomes" id="UP000254508"/>
    </source>
</evidence>
<dbReference type="RefSeq" id="WP_115415843.1">
    <property type="nucleotide sequence ID" value="NZ_CP031357.1"/>
</dbReference>
<proteinExistence type="predicted"/>
<sequence>MTGLAQRQAAFLGAILDDEAPLPTGWGDERAPGLAIYRNNYRSSLVKALRSTFEMTERLVGEDAFRRAAAHHCIMYPPRSWTLDLAGKGFPETCTELFTYDPDVAELAALEWAMHEAFVARNAKPLTTAGFGEACATFTEGDWEGLTLTLVPDLRVVGASHDLVRLWSSLAADTAKPDVVPFGEAQCAIVWREGERPVFALRPAWEGAALDAFHRGATFGEVCAALIETLGDEAAIAEAGAMLARWVGEGLIDKLAQGVETSSAVTPLSPFASESSDSSLSVR</sequence>
<gene>
    <name evidence="2" type="ORF">DVR09_04300</name>
</gene>
<reference evidence="3" key="1">
    <citation type="submission" date="2018-07" db="EMBL/GenBank/DDBJ databases">
        <title>Genome sequence of Erythrobacter strain YH-07, an antagonistic bacterium isolated from Yellow Sea.</title>
        <authorList>
            <person name="Tang T."/>
            <person name="Liu Q."/>
            <person name="Sun X."/>
        </authorList>
    </citation>
    <scope>NUCLEOTIDE SEQUENCE [LARGE SCALE GENOMIC DNA]</scope>
    <source>
        <strain evidence="3">YH-07</strain>
    </source>
</reference>
<dbReference type="OrthoDB" id="343356at2"/>
<organism evidence="2 3">
    <name type="scientific">Erythrobacter aureus</name>
    <dbReference type="NCBI Taxonomy" id="2182384"/>
    <lineage>
        <taxon>Bacteria</taxon>
        <taxon>Pseudomonadati</taxon>
        <taxon>Pseudomonadota</taxon>
        <taxon>Alphaproteobacteria</taxon>
        <taxon>Sphingomonadales</taxon>
        <taxon>Erythrobacteraceae</taxon>
        <taxon>Erythrobacter/Porphyrobacter group</taxon>
        <taxon>Erythrobacter</taxon>
    </lineage>
</organism>
<dbReference type="InterPro" id="IPR044922">
    <property type="entry name" value="DUF2063_N_sf"/>
</dbReference>
<dbReference type="Gene3D" id="1.10.150.690">
    <property type="entry name" value="DUF2063"/>
    <property type="match status" value="1"/>
</dbReference>
<dbReference type="EMBL" id="CP031357">
    <property type="protein sequence ID" value="AXK41656.1"/>
    <property type="molecule type" value="Genomic_DNA"/>
</dbReference>
<dbReference type="Pfam" id="PF09836">
    <property type="entry name" value="DUF2063"/>
    <property type="match status" value="1"/>
</dbReference>